<dbReference type="Proteomes" id="UP000028984">
    <property type="component" value="Unassembled WGS sequence"/>
</dbReference>
<dbReference type="SMART" id="SM00060">
    <property type="entry name" value="FN3"/>
    <property type="match status" value="1"/>
</dbReference>
<keyword evidence="2" id="KW-0624">Polysaccharide degradation</keyword>
<keyword evidence="5" id="KW-1185">Reference proteome</keyword>
<comment type="caution">
    <text evidence="4">The sequence shown here is derived from an EMBL/GenBank/DDBJ whole genome shotgun (WGS) entry which is preliminary data.</text>
</comment>
<dbReference type="GO" id="GO:0016798">
    <property type="term" value="F:hydrolase activity, acting on glycosyl bonds"/>
    <property type="evidence" value="ECO:0007669"/>
    <property type="project" value="UniProtKB-KW"/>
</dbReference>
<dbReference type="InterPro" id="IPR036116">
    <property type="entry name" value="FN3_sf"/>
</dbReference>
<dbReference type="AlphaFoldDB" id="A0A087CSF5"/>
<dbReference type="RefSeq" id="WP_044090519.1">
    <property type="nucleotide sequence ID" value="NZ_JDUW01000030.1"/>
</dbReference>
<sequence length="746" mass="80748">MADGYGNGIGNWRCHVAAWVTSYDDTSDVIHVEARWQAFNGWYYYGWVAATVWVNGQQVNHTDNSGTKNTGTNGEVTVLTGDLRVAKTEGSRNITCSASIYFNGTHAGTSNASCGVPVGGIRYRAPRPPRNVNWSRVDDSATNLTWTGDYDGGYPQPWKQVIIDRIIYTDGATTGVIWGNVATLGWSATNYRATGQKPNSRIGYSVYARNQAGDSSHVDLTYLYTTPTAPATVSAVKSGASTVTVSVDASKTFAYRLQVQRSLDSQTWEDVGEVRIPSNGKVSWEDTAAPAGTVYYRARYTRPVYGDDTGRTILYSGWTASNSVTTITPPSAPTIINPTQGATYDIADGLTVSWKPNHPDGSAQSAAQIEYTVGTQTYPTLTVQGARTDMPIDVGSFTGTWKVRVRTKGLHADWGAWSDYISFTLANPPNVVITRPGVVITELPFQVAWSVSDATGVSQQRVTISRAGVTAYEATPAPGVTSLTVNGTDFLPANGSEFTVSVTVRGGSTLTATTSKLVTAEYTPPAPPRIETTVDPDTLYATHTVRYGDTAGDDRPSTVRVMVRRVIDDDTVTLSDGLADGHQVIDPLPPLRYAYTLEAVAIASSGANSVTRSTVLIDTDMCCLNFGADAKEALPVGGAFTVSEKPELATEEYHFASGDMDGLPVSYQMRDLDNTVAVSSRYDWGDGSLYRRIRRLSRAYAYGWFRNMDGSRMRVRVSMSQKIAADGLTVDFSASLDEIVWKEPER</sequence>
<dbReference type="eggNOG" id="COG4733">
    <property type="taxonomic scope" value="Bacteria"/>
</dbReference>
<dbReference type="InterPro" id="IPR013783">
    <property type="entry name" value="Ig-like_fold"/>
</dbReference>
<keyword evidence="1" id="KW-0378">Hydrolase</keyword>
<feature type="domain" description="Fibronectin type-III" evidence="3">
    <location>
        <begin position="329"/>
        <end position="429"/>
    </location>
</feature>
<dbReference type="GO" id="GO:0000272">
    <property type="term" value="P:polysaccharide catabolic process"/>
    <property type="evidence" value="ECO:0007669"/>
    <property type="project" value="UniProtKB-KW"/>
</dbReference>
<keyword evidence="2" id="KW-0119">Carbohydrate metabolism</keyword>
<dbReference type="CDD" id="cd00063">
    <property type="entry name" value="FN3"/>
    <property type="match status" value="1"/>
</dbReference>
<keyword evidence="1" id="KW-0326">Glycosidase</keyword>
<dbReference type="InterPro" id="IPR003961">
    <property type="entry name" value="FN3_dom"/>
</dbReference>
<name>A0A087CSF5_9BIFI</name>
<evidence type="ECO:0000313" key="5">
    <source>
        <dbReference type="Proteomes" id="UP000028984"/>
    </source>
</evidence>
<dbReference type="PROSITE" id="PS50853">
    <property type="entry name" value="FN3"/>
    <property type="match status" value="2"/>
</dbReference>
<accession>A0A087CSF5</accession>
<evidence type="ECO:0000313" key="4">
    <source>
        <dbReference type="EMBL" id="KFI86205.1"/>
    </source>
</evidence>
<evidence type="ECO:0000259" key="3">
    <source>
        <dbReference type="PROSITE" id="PS50853"/>
    </source>
</evidence>
<gene>
    <name evidence="4" type="ORF">BREU_1374</name>
</gene>
<evidence type="ECO:0000256" key="2">
    <source>
        <dbReference type="ARBA" id="ARBA00023326"/>
    </source>
</evidence>
<dbReference type="OrthoDB" id="9805159at2"/>
<dbReference type="SUPFAM" id="SSF49265">
    <property type="entry name" value="Fibronectin type III"/>
    <property type="match status" value="2"/>
</dbReference>
<feature type="domain" description="Fibronectin type-III" evidence="3">
    <location>
        <begin position="128"/>
        <end position="228"/>
    </location>
</feature>
<reference evidence="4 5" key="1">
    <citation type="submission" date="2014-03" db="EMBL/GenBank/DDBJ databases">
        <title>Genomics of Bifidobacteria.</title>
        <authorList>
            <person name="Ventura M."/>
            <person name="Milani C."/>
            <person name="Lugli G.A."/>
        </authorList>
    </citation>
    <scope>NUCLEOTIDE SEQUENCE [LARGE SCALE GENOMIC DNA]</scope>
    <source>
        <strain evidence="4 5">DSM 23975</strain>
    </source>
</reference>
<proteinExistence type="predicted"/>
<organism evidence="4 5">
    <name type="scientific">Bifidobacterium reuteri DSM 23975</name>
    <dbReference type="NCBI Taxonomy" id="1437610"/>
    <lineage>
        <taxon>Bacteria</taxon>
        <taxon>Bacillati</taxon>
        <taxon>Actinomycetota</taxon>
        <taxon>Actinomycetes</taxon>
        <taxon>Bifidobacteriales</taxon>
        <taxon>Bifidobacteriaceae</taxon>
        <taxon>Bifidobacterium</taxon>
    </lineage>
</organism>
<dbReference type="STRING" id="1437610.BREU_1374"/>
<evidence type="ECO:0000256" key="1">
    <source>
        <dbReference type="ARBA" id="ARBA00023295"/>
    </source>
</evidence>
<dbReference type="Gene3D" id="2.60.40.10">
    <property type="entry name" value="Immunoglobulins"/>
    <property type="match status" value="1"/>
</dbReference>
<dbReference type="EMBL" id="JGZK01000005">
    <property type="protein sequence ID" value="KFI86205.1"/>
    <property type="molecule type" value="Genomic_DNA"/>
</dbReference>
<protein>
    <submittedName>
        <fullName evidence="4">Fibronectin type III domain-containing protein</fullName>
    </submittedName>
</protein>